<dbReference type="InterPro" id="IPR017500">
    <property type="entry name" value="Phage_infect_YhgE_N"/>
</dbReference>
<dbReference type="NCBIfam" id="TIGR03057">
    <property type="entry name" value="xxxLxxG_by_4"/>
    <property type="match status" value="1"/>
</dbReference>
<protein>
    <submittedName>
        <fullName evidence="7">YhgE/Pip family protein</fullName>
    </submittedName>
</protein>
<name>A0A939DU68_9MICO</name>
<dbReference type="PANTHER" id="PTHR43077:SF10">
    <property type="entry name" value="TRANSPORT PERMEASE PROTEIN"/>
    <property type="match status" value="1"/>
</dbReference>
<evidence type="ECO:0000256" key="3">
    <source>
        <dbReference type="ARBA" id="ARBA00022989"/>
    </source>
</evidence>
<comment type="caution">
    <text evidence="7">The sequence shown here is derived from an EMBL/GenBank/DDBJ whole genome shotgun (WGS) entry which is preliminary data.</text>
</comment>
<sequence>MTLPIERARSRRPITWLTIIGVLLLPAIIGGILVAALQNPTGRLDAMTAAVVNLDEPVTIDGQYTPLGRQLAAGLVEGSDEMDSNLTWVISNEDDAAEGLADGEYQAIVTIPKSFSADATSAGTALQSGDADAQQAEITVTTAPDGRVADGLITQQIASVAASTMGTMLSEATVGNVLVGFKTIGDQIGDAADGAAQLADGAHDAADGAAEIPDGAAQLADGAGGIANGAGELASGASQLAGGLGTISTKTREAGAGANQLGQGLIGGADALEQNGLVPAELFTAADAAVTASDGAAQAAAGANQASAGVATGISALAPGLRSLADSCDAAANPQFCAELAAMAGLAESLQQPAATAEQLSATAADAARGANQASAGTAQGLRALDAEAPKAIADQMRTAGAAATQLGGGLGQLADGVTQSAEGATGIADGASQLGTGASQLGDGVTALGEGAGELATGLDALASGTDDLADGLTTASTSLPSFSDEESTALSSVIADPVASSSDSDAMFGPTTIPLLASVVLWFGALASFIALRAVPGNALTSRRSSLDLVLRGFWPAAAIGAAQGVLVALVVQIVAEYDAATWWGFAGFAVLTGIAFAAVNQALVAVFGGIGRWVSALVGVLALATGVISTVPGWLAGLGAAMPTAPALTGLISPTGAATAGLIVWAVLSLGAAILAVSTRRTTSAKRVLATA</sequence>
<reference evidence="7" key="1">
    <citation type="submission" date="2020-12" db="EMBL/GenBank/DDBJ databases">
        <title>PHA producing bacteria isolated from mangrove.</title>
        <authorList>
            <person name="Zheng W."/>
            <person name="Yu S."/>
            <person name="Huang Y."/>
        </authorList>
    </citation>
    <scope>NUCLEOTIDE SEQUENCE</scope>
    <source>
        <strain evidence="7">GN8-5</strain>
    </source>
</reference>
<dbReference type="AlphaFoldDB" id="A0A939DU68"/>
<feature type="transmembrane region" description="Helical" evidence="5">
    <location>
        <begin position="14"/>
        <end position="37"/>
    </location>
</feature>
<dbReference type="EMBL" id="JAEMWU010000001">
    <property type="protein sequence ID" value="MBN8205271.1"/>
    <property type="molecule type" value="Genomic_DNA"/>
</dbReference>
<evidence type="ECO:0000256" key="5">
    <source>
        <dbReference type="SAM" id="Phobius"/>
    </source>
</evidence>
<accession>A0A939DU68</accession>
<feature type="transmembrane region" description="Helical" evidence="5">
    <location>
        <begin position="515"/>
        <end position="534"/>
    </location>
</feature>
<feature type="transmembrane region" description="Helical" evidence="5">
    <location>
        <begin position="617"/>
        <end position="639"/>
    </location>
</feature>
<evidence type="ECO:0000256" key="4">
    <source>
        <dbReference type="ARBA" id="ARBA00023136"/>
    </source>
</evidence>
<keyword evidence="2 5" id="KW-0812">Transmembrane</keyword>
<evidence type="ECO:0000256" key="2">
    <source>
        <dbReference type="ARBA" id="ARBA00022692"/>
    </source>
</evidence>
<feature type="transmembrane region" description="Helical" evidence="5">
    <location>
        <begin position="555"/>
        <end position="578"/>
    </location>
</feature>
<dbReference type="GO" id="GO:0016020">
    <property type="term" value="C:membrane"/>
    <property type="evidence" value="ECO:0007669"/>
    <property type="project" value="UniProtKB-SubCell"/>
</dbReference>
<dbReference type="InterPro" id="IPR023908">
    <property type="entry name" value="xxxLxxG_rpt"/>
</dbReference>
<dbReference type="Gene3D" id="3.40.1710.10">
    <property type="entry name" value="abc type-2 transporter like domain"/>
    <property type="match status" value="1"/>
</dbReference>
<dbReference type="RefSeq" id="WP_206822865.1">
    <property type="nucleotide sequence ID" value="NZ_JAEMWU010000001.1"/>
</dbReference>
<organism evidence="7 8">
    <name type="scientific">Microbacterium esteraromaticum</name>
    <dbReference type="NCBI Taxonomy" id="57043"/>
    <lineage>
        <taxon>Bacteria</taxon>
        <taxon>Bacillati</taxon>
        <taxon>Actinomycetota</taxon>
        <taxon>Actinomycetes</taxon>
        <taxon>Micrococcales</taxon>
        <taxon>Microbacteriaceae</taxon>
        <taxon>Microbacterium</taxon>
    </lineage>
</organism>
<dbReference type="Pfam" id="PF12698">
    <property type="entry name" value="ABC2_membrane_3"/>
    <property type="match status" value="1"/>
</dbReference>
<evidence type="ECO:0000313" key="7">
    <source>
        <dbReference type="EMBL" id="MBN8205271.1"/>
    </source>
</evidence>
<dbReference type="Proteomes" id="UP000664385">
    <property type="component" value="Unassembled WGS sequence"/>
</dbReference>
<dbReference type="InterPro" id="IPR051328">
    <property type="entry name" value="T7SS_ABC-Transporter"/>
</dbReference>
<dbReference type="InterPro" id="IPR013525">
    <property type="entry name" value="ABC2_TM"/>
</dbReference>
<dbReference type="GO" id="GO:0140359">
    <property type="term" value="F:ABC-type transporter activity"/>
    <property type="evidence" value="ECO:0007669"/>
    <property type="project" value="InterPro"/>
</dbReference>
<gene>
    <name evidence="7" type="ORF">JF543_04780</name>
</gene>
<proteinExistence type="predicted"/>
<evidence type="ECO:0000313" key="8">
    <source>
        <dbReference type="Proteomes" id="UP000664385"/>
    </source>
</evidence>
<comment type="subcellular location">
    <subcellularLocation>
        <location evidence="1">Membrane</location>
        <topology evidence="1">Multi-pass membrane protein</topology>
    </subcellularLocation>
</comment>
<dbReference type="PANTHER" id="PTHR43077">
    <property type="entry name" value="TRANSPORT PERMEASE YVFS-RELATED"/>
    <property type="match status" value="1"/>
</dbReference>
<evidence type="ECO:0000259" key="6">
    <source>
        <dbReference type="Pfam" id="PF12698"/>
    </source>
</evidence>
<feature type="transmembrane region" description="Helical" evidence="5">
    <location>
        <begin position="584"/>
        <end position="610"/>
    </location>
</feature>
<evidence type="ECO:0000256" key="1">
    <source>
        <dbReference type="ARBA" id="ARBA00004141"/>
    </source>
</evidence>
<feature type="transmembrane region" description="Helical" evidence="5">
    <location>
        <begin position="659"/>
        <end position="680"/>
    </location>
</feature>
<keyword evidence="4 5" id="KW-0472">Membrane</keyword>
<feature type="domain" description="ABC-2 type transporter transmembrane" evidence="6">
    <location>
        <begin position="17"/>
        <end position="176"/>
    </location>
</feature>
<dbReference type="NCBIfam" id="TIGR03061">
    <property type="entry name" value="pip_yhgE_Nterm"/>
    <property type="match status" value="1"/>
</dbReference>
<keyword evidence="3 5" id="KW-1133">Transmembrane helix</keyword>